<evidence type="ECO:0000313" key="3">
    <source>
        <dbReference type="EMBL" id="KAF2493987.1"/>
    </source>
</evidence>
<reference evidence="3" key="1">
    <citation type="journal article" date="2020" name="Stud. Mycol.">
        <title>101 Dothideomycetes genomes: a test case for predicting lifestyles and emergence of pathogens.</title>
        <authorList>
            <person name="Haridas S."/>
            <person name="Albert R."/>
            <person name="Binder M."/>
            <person name="Bloem J."/>
            <person name="Labutti K."/>
            <person name="Salamov A."/>
            <person name="Andreopoulos B."/>
            <person name="Baker S."/>
            <person name="Barry K."/>
            <person name="Bills G."/>
            <person name="Bluhm B."/>
            <person name="Cannon C."/>
            <person name="Castanera R."/>
            <person name="Culley D."/>
            <person name="Daum C."/>
            <person name="Ezra D."/>
            <person name="Gonzalez J."/>
            <person name="Henrissat B."/>
            <person name="Kuo A."/>
            <person name="Liang C."/>
            <person name="Lipzen A."/>
            <person name="Lutzoni F."/>
            <person name="Magnuson J."/>
            <person name="Mondo S."/>
            <person name="Nolan M."/>
            <person name="Ohm R."/>
            <person name="Pangilinan J."/>
            <person name="Park H.-J."/>
            <person name="Ramirez L."/>
            <person name="Alfaro M."/>
            <person name="Sun H."/>
            <person name="Tritt A."/>
            <person name="Yoshinaga Y."/>
            <person name="Zwiers L.-H."/>
            <person name="Turgeon B."/>
            <person name="Goodwin S."/>
            <person name="Spatafora J."/>
            <person name="Crous P."/>
            <person name="Grigoriev I."/>
        </authorList>
    </citation>
    <scope>NUCLEOTIDE SEQUENCE</scope>
    <source>
        <strain evidence="3">CBS 269.34</strain>
    </source>
</reference>
<keyword evidence="2" id="KW-0472">Membrane</keyword>
<feature type="compositionally biased region" description="Polar residues" evidence="1">
    <location>
        <begin position="345"/>
        <end position="357"/>
    </location>
</feature>
<keyword evidence="4" id="KW-1185">Reference proteome</keyword>
<keyword evidence="2" id="KW-0812">Transmembrane</keyword>
<organism evidence="3 4">
    <name type="scientific">Lophium mytilinum</name>
    <dbReference type="NCBI Taxonomy" id="390894"/>
    <lineage>
        <taxon>Eukaryota</taxon>
        <taxon>Fungi</taxon>
        <taxon>Dikarya</taxon>
        <taxon>Ascomycota</taxon>
        <taxon>Pezizomycotina</taxon>
        <taxon>Dothideomycetes</taxon>
        <taxon>Pleosporomycetidae</taxon>
        <taxon>Mytilinidiales</taxon>
        <taxon>Mytilinidiaceae</taxon>
        <taxon>Lophium</taxon>
    </lineage>
</organism>
<feature type="region of interest" description="Disordered" evidence="1">
    <location>
        <begin position="63"/>
        <end position="93"/>
    </location>
</feature>
<accession>A0A6A6QSV4</accession>
<name>A0A6A6QSV4_9PEZI</name>
<evidence type="ECO:0000256" key="2">
    <source>
        <dbReference type="SAM" id="Phobius"/>
    </source>
</evidence>
<sequence length="418" mass="46455">MPLPYFHRPSPRLDDSPAPSSISRFSVMHNNVRSMLNGSSVYSDSPLPSNNNTPKLPLLGFLRRPHSPPPLPLANSEFRRDSTYSQSPLRPQHTAGSYIRAISSDNVARGPVAPQMVHTRNESHSSYDSIDPETEHIAEIVNHNRRRRRRRRRTRATPERNAWIRKRAERGVCFSYVKSPAARTKCTALLISGLFLIVVLTTYLSVALTRPHLGQEVHVLFIMVILCTTIFFCHSLIRLCMLALRPESDLPHIPSMTGPDGFKPIRPIRVHLARDEEIGVSHEAAEVEAEPEKEKVQMPPPAYGLWRSSVRVDPNLLHWQRADAAEASGALPPTRPPSVFPGFSSHPTSRSGSLSNIHQQAPPPAEHADEPARRDPRPPSYVSDDGVTYVVAAVPRSVAPSVSGMSDVHPAWRPGFAV</sequence>
<feature type="transmembrane region" description="Helical" evidence="2">
    <location>
        <begin position="218"/>
        <end position="237"/>
    </location>
</feature>
<protein>
    <submittedName>
        <fullName evidence="3">Uncharacterized protein</fullName>
    </submittedName>
</protein>
<evidence type="ECO:0000256" key="1">
    <source>
        <dbReference type="SAM" id="MobiDB-lite"/>
    </source>
</evidence>
<evidence type="ECO:0000313" key="4">
    <source>
        <dbReference type="Proteomes" id="UP000799750"/>
    </source>
</evidence>
<keyword evidence="2" id="KW-1133">Transmembrane helix</keyword>
<feature type="transmembrane region" description="Helical" evidence="2">
    <location>
        <begin position="188"/>
        <end position="206"/>
    </location>
</feature>
<gene>
    <name evidence="3" type="ORF">BU16DRAFT_540521</name>
</gene>
<dbReference type="OrthoDB" id="5417811at2759"/>
<dbReference type="EMBL" id="MU004191">
    <property type="protein sequence ID" value="KAF2493987.1"/>
    <property type="molecule type" value="Genomic_DNA"/>
</dbReference>
<proteinExistence type="predicted"/>
<feature type="region of interest" description="Disordered" evidence="1">
    <location>
        <begin position="328"/>
        <end position="384"/>
    </location>
</feature>
<dbReference type="Proteomes" id="UP000799750">
    <property type="component" value="Unassembled WGS sequence"/>
</dbReference>
<feature type="compositionally biased region" description="Basic and acidic residues" evidence="1">
    <location>
        <begin position="366"/>
        <end position="377"/>
    </location>
</feature>
<dbReference type="AlphaFoldDB" id="A0A6A6QSV4"/>